<organism evidence="2 3">
    <name type="scientific">Hyella patelloides LEGE 07179</name>
    <dbReference type="NCBI Taxonomy" id="945734"/>
    <lineage>
        <taxon>Bacteria</taxon>
        <taxon>Bacillati</taxon>
        <taxon>Cyanobacteriota</taxon>
        <taxon>Cyanophyceae</taxon>
        <taxon>Pleurocapsales</taxon>
        <taxon>Hyellaceae</taxon>
        <taxon>Hyella</taxon>
    </lineage>
</organism>
<dbReference type="EMBL" id="CAACVJ010000284">
    <property type="protein sequence ID" value="VEP15634.1"/>
    <property type="molecule type" value="Genomic_DNA"/>
</dbReference>
<feature type="coiled-coil region" evidence="1">
    <location>
        <begin position="94"/>
        <end position="174"/>
    </location>
</feature>
<keyword evidence="3" id="KW-1185">Reference proteome</keyword>
<dbReference type="RefSeq" id="WP_144874410.1">
    <property type="nucleotide sequence ID" value="NZ_LR214090.1"/>
</dbReference>
<evidence type="ECO:0008006" key="4">
    <source>
        <dbReference type="Google" id="ProtNLM"/>
    </source>
</evidence>
<protein>
    <recommendedName>
        <fullName evidence="4">Histidine kinase</fullName>
    </recommendedName>
</protein>
<evidence type="ECO:0000313" key="2">
    <source>
        <dbReference type="EMBL" id="VEP15634.1"/>
    </source>
</evidence>
<dbReference type="Proteomes" id="UP000320055">
    <property type="component" value="Unassembled WGS sequence"/>
</dbReference>
<evidence type="ECO:0000256" key="1">
    <source>
        <dbReference type="SAM" id="Coils"/>
    </source>
</evidence>
<sequence length="254" mass="29050">MEESRKEKIINNLQQAKQTGQLKTENIRDIIRTAVSEAVSEVKEGRTEIRNLVQEAISAVVEIFQDKKGEIKEEVTASIEGAIEGLSNARREEISNTQSEIQTLQVKVEKEEEELQQEIDGVLKEIQTNNQDKPTQVTEAITSAIHTVQNSEEVALLQKRYAQLKAQLAIIQANLAGRYGESYSNVNQYLDEAKTWYEKARENPEVFTGRIEEKQQEFEQKLGETGVAIAKKEKQVKQLLKELWKSISEMFRDR</sequence>
<proteinExistence type="predicted"/>
<reference evidence="2 3" key="1">
    <citation type="submission" date="2019-01" db="EMBL/GenBank/DDBJ databases">
        <authorList>
            <person name="Brito A."/>
        </authorList>
    </citation>
    <scope>NUCLEOTIDE SEQUENCE [LARGE SCALE GENOMIC DNA]</scope>
    <source>
        <strain evidence="2">1</strain>
    </source>
</reference>
<gene>
    <name evidence="2" type="ORF">H1P_3540003</name>
</gene>
<name>A0A563VVZ6_9CYAN</name>
<evidence type="ECO:0000313" key="3">
    <source>
        <dbReference type="Proteomes" id="UP000320055"/>
    </source>
</evidence>
<dbReference type="OrthoDB" id="508829at2"/>
<keyword evidence="1" id="KW-0175">Coiled coil</keyword>
<accession>A0A563VVZ6</accession>
<dbReference type="AlphaFoldDB" id="A0A563VVZ6"/>